<accession>A0A8H3G9L5</accession>
<feature type="compositionally biased region" description="Basic and acidic residues" evidence="1">
    <location>
        <begin position="27"/>
        <end position="38"/>
    </location>
</feature>
<dbReference type="Proteomes" id="UP000664203">
    <property type="component" value="Unassembled WGS sequence"/>
</dbReference>
<proteinExistence type="predicted"/>
<evidence type="ECO:0000313" key="2">
    <source>
        <dbReference type="EMBL" id="CAF9937112.1"/>
    </source>
</evidence>
<evidence type="ECO:0000313" key="3">
    <source>
        <dbReference type="Proteomes" id="UP000664203"/>
    </source>
</evidence>
<keyword evidence="3" id="KW-1185">Reference proteome</keyword>
<gene>
    <name evidence="2" type="ORF">ALECFALPRED_007108</name>
</gene>
<feature type="region of interest" description="Disordered" evidence="1">
    <location>
        <begin position="19"/>
        <end position="45"/>
    </location>
</feature>
<evidence type="ECO:0000256" key="1">
    <source>
        <dbReference type="SAM" id="MobiDB-lite"/>
    </source>
</evidence>
<reference evidence="2" key="1">
    <citation type="submission" date="2021-03" db="EMBL/GenBank/DDBJ databases">
        <authorList>
            <person name="Tagirdzhanova G."/>
        </authorList>
    </citation>
    <scope>NUCLEOTIDE SEQUENCE</scope>
</reference>
<organism evidence="2 3">
    <name type="scientific">Alectoria fallacina</name>
    <dbReference type="NCBI Taxonomy" id="1903189"/>
    <lineage>
        <taxon>Eukaryota</taxon>
        <taxon>Fungi</taxon>
        <taxon>Dikarya</taxon>
        <taxon>Ascomycota</taxon>
        <taxon>Pezizomycotina</taxon>
        <taxon>Lecanoromycetes</taxon>
        <taxon>OSLEUM clade</taxon>
        <taxon>Lecanoromycetidae</taxon>
        <taxon>Lecanorales</taxon>
        <taxon>Lecanorineae</taxon>
        <taxon>Parmeliaceae</taxon>
        <taxon>Alectoria</taxon>
    </lineage>
</organism>
<sequence>MHRKVDAVLSRGPISYPLPLPSSSSRLNEDERPVEIHPKPHTQNAPATYVSTSIDVCRGGIPRNPTIKDAFSRNLAENFDPNNLQEHGTRILRRPLLPPIHDALRHPFLMALLAAVVLPMRQCPGHTLEEDVSTLVVCCLERGGTADSMRTTAPMRSMWFPGQKNTASSATLASSLPPGAVVVNGNFNHKKNRVQARGRQPSALSSRKWTGRVSILEAPGPNMYRHSNLTHGCSRPAVPNISDDLLFQDKGDKFKKGMQAAGLMSECRPIENRTLGFGHTTIRVV</sequence>
<dbReference type="AlphaFoldDB" id="A0A8H3G9L5"/>
<protein>
    <submittedName>
        <fullName evidence="2">Uncharacterized protein</fullName>
    </submittedName>
</protein>
<name>A0A8H3G9L5_9LECA</name>
<comment type="caution">
    <text evidence="2">The sequence shown here is derived from an EMBL/GenBank/DDBJ whole genome shotgun (WGS) entry which is preliminary data.</text>
</comment>
<dbReference type="EMBL" id="CAJPDR010000461">
    <property type="protein sequence ID" value="CAF9937112.1"/>
    <property type="molecule type" value="Genomic_DNA"/>
</dbReference>